<dbReference type="InterPro" id="IPR013249">
    <property type="entry name" value="RNA_pol_sigma70_r4_t2"/>
</dbReference>
<keyword evidence="8" id="KW-1185">Reference proteome</keyword>
<dbReference type="Gene3D" id="1.10.1740.10">
    <property type="match status" value="1"/>
</dbReference>
<protein>
    <submittedName>
        <fullName evidence="7">RNA polymerase sigma-70 factor</fullName>
    </submittedName>
</protein>
<dbReference type="InterPro" id="IPR039425">
    <property type="entry name" value="RNA_pol_sigma-70-like"/>
</dbReference>
<dbReference type="Pfam" id="PF08281">
    <property type="entry name" value="Sigma70_r4_2"/>
    <property type="match status" value="1"/>
</dbReference>
<dbReference type="Gene3D" id="1.10.10.10">
    <property type="entry name" value="Winged helix-like DNA-binding domain superfamily/Winged helix DNA-binding domain"/>
    <property type="match status" value="1"/>
</dbReference>
<dbReference type="NCBIfam" id="TIGR02985">
    <property type="entry name" value="Sig70_bacteroi1"/>
    <property type="match status" value="1"/>
</dbReference>
<evidence type="ECO:0000259" key="6">
    <source>
        <dbReference type="Pfam" id="PF08281"/>
    </source>
</evidence>
<name>A0A4Q1JP74_9BACT</name>
<keyword evidence="4" id="KW-0804">Transcription</keyword>
<comment type="caution">
    <text evidence="7">The sequence shown here is derived from an EMBL/GenBank/DDBJ whole genome shotgun (WGS) entry which is preliminary data.</text>
</comment>
<dbReference type="PANTHER" id="PTHR43133:SF46">
    <property type="entry name" value="RNA POLYMERASE SIGMA-70 FACTOR ECF SUBFAMILY"/>
    <property type="match status" value="1"/>
</dbReference>
<evidence type="ECO:0000256" key="4">
    <source>
        <dbReference type="ARBA" id="ARBA00023163"/>
    </source>
</evidence>
<keyword evidence="3" id="KW-0731">Sigma factor</keyword>
<dbReference type="InterPro" id="IPR013324">
    <property type="entry name" value="RNA_pol_sigma_r3/r4-like"/>
</dbReference>
<dbReference type="InterPro" id="IPR013325">
    <property type="entry name" value="RNA_pol_sigma_r2"/>
</dbReference>
<proteinExistence type="inferred from homology"/>
<sequence length="202" mass="23714">MPRERVTGTMNDQDKILMLGLSNRDKRAYAILFETYHAPLFRFAETYVCCPGLAEDIVQEVFIKLWENSSRRISKSIRSYLFLMVRNACIDYLRSVQVEDKKMQKLFEAQIVSDSVDLDIDDHISQKIKEAINELPEQCREVYQMSVFDGLKYSEISEELNISVSSVKVQVYRAKNSLREKLTNLREFLILFSLMHFSKKVY</sequence>
<evidence type="ECO:0000256" key="3">
    <source>
        <dbReference type="ARBA" id="ARBA00023082"/>
    </source>
</evidence>
<dbReference type="GO" id="GO:0006352">
    <property type="term" value="P:DNA-templated transcription initiation"/>
    <property type="evidence" value="ECO:0007669"/>
    <property type="project" value="InterPro"/>
</dbReference>
<dbReference type="GO" id="GO:0016987">
    <property type="term" value="F:sigma factor activity"/>
    <property type="evidence" value="ECO:0007669"/>
    <property type="project" value="UniProtKB-KW"/>
</dbReference>
<dbReference type="PANTHER" id="PTHR43133">
    <property type="entry name" value="RNA POLYMERASE ECF-TYPE SIGMA FACTO"/>
    <property type="match status" value="1"/>
</dbReference>
<dbReference type="NCBIfam" id="TIGR02937">
    <property type="entry name" value="sigma70-ECF"/>
    <property type="match status" value="1"/>
</dbReference>
<dbReference type="GO" id="GO:0003677">
    <property type="term" value="F:DNA binding"/>
    <property type="evidence" value="ECO:0007669"/>
    <property type="project" value="InterPro"/>
</dbReference>
<dbReference type="InterPro" id="IPR007627">
    <property type="entry name" value="RNA_pol_sigma70_r2"/>
</dbReference>
<accession>A0A4Q1JP74</accession>
<dbReference type="Pfam" id="PF04542">
    <property type="entry name" value="Sigma70_r2"/>
    <property type="match status" value="1"/>
</dbReference>
<feature type="domain" description="RNA polymerase sigma factor 70 region 4 type 2" evidence="6">
    <location>
        <begin position="126"/>
        <end position="177"/>
    </location>
</feature>
<dbReference type="InterPro" id="IPR014284">
    <property type="entry name" value="RNA_pol_sigma-70_dom"/>
</dbReference>
<dbReference type="CDD" id="cd06171">
    <property type="entry name" value="Sigma70_r4"/>
    <property type="match status" value="1"/>
</dbReference>
<comment type="similarity">
    <text evidence="1">Belongs to the sigma-70 factor family. ECF subfamily.</text>
</comment>
<dbReference type="EMBL" id="SAXA01000002">
    <property type="protein sequence ID" value="RXQ96720.1"/>
    <property type="molecule type" value="Genomic_DNA"/>
</dbReference>
<dbReference type="InterPro" id="IPR036388">
    <property type="entry name" value="WH-like_DNA-bd_sf"/>
</dbReference>
<gene>
    <name evidence="7" type="ORF">EO244_03570</name>
</gene>
<keyword evidence="2" id="KW-0805">Transcription regulation</keyword>
<organism evidence="7 8">
    <name type="scientific">Ancylomarina salipaludis</name>
    <dbReference type="NCBI Taxonomy" id="2501299"/>
    <lineage>
        <taxon>Bacteria</taxon>
        <taxon>Pseudomonadati</taxon>
        <taxon>Bacteroidota</taxon>
        <taxon>Bacteroidia</taxon>
        <taxon>Marinilabiliales</taxon>
        <taxon>Marinifilaceae</taxon>
        <taxon>Ancylomarina</taxon>
    </lineage>
</organism>
<evidence type="ECO:0000256" key="1">
    <source>
        <dbReference type="ARBA" id="ARBA00010641"/>
    </source>
</evidence>
<dbReference type="AlphaFoldDB" id="A0A4Q1JP74"/>
<evidence type="ECO:0000313" key="7">
    <source>
        <dbReference type="EMBL" id="RXQ96720.1"/>
    </source>
</evidence>
<dbReference type="InterPro" id="IPR014327">
    <property type="entry name" value="RNA_pol_sigma70_bacteroid"/>
</dbReference>
<dbReference type="SUPFAM" id="SSF88946">
    <property type="entry name" value="Sigma2 domain of RNA polymerase sigma factors"/>
    <property type="match status" value="1"/>
</dbReference>
<evidence type="ECO:0000259" key="5">
    <source>
        <dbReference type="Pfam" id="PF04542"/>
    </source>
</evidence>
<evidence type="ECO:0000256" key="2">
    <source>
        <dbReference type="ARBA" id="ARBA00023015"/>
    </source>
</evidence>
<feature type="domain" description="RNA polymerase sigma-70 region 2" evidence="5">
    <location>
        <begin position="32"/>
        <end position="95"/>
    </location>
</feature>
<dbReference type="Proteomes" id="UP000289703">
    <property type="component" value="Unassembled WGS sequence"/>
</dbReference>
<reference evidence="7 8" key="1">
    <citation type="submission" date="2019-01" db="EMBL/GenBank/DDBJ databases">
        <title>Ancylomarina salipaludis sp. nov., isolated from a salt marsh.</title>
        <authorList>
            <person name="Yoon J.-H."/>
        </authorList>
    </citation>
    <scope>NUCLEOTIDE SEQUENCE [LARGE SCALE GENOMIC DNA]</scope>
    <source>
        <strain evidence="7 8">SHSM-M15</strain>
    </source>
</reference>
<evidence type="ECO:0000313" key="8">
    <source>
        <dbReference type="Proteomes" id="UP000289703"/>
    </source>
</evidence>
<dbReference type="SUPFAM" id="SSF88659">
    <property type="entry name" value="Sigma3 and sigma4 domains of RNA polymerase sigma factors"/>
    <property type="match status" value="1"/>
</dbReference>